<keyword evidence="1" id="KW-0812">Transmembrane</keyword>
<gene>
    <name evidence="2" type="ORF">QV13_02830</name>
</gene>
<dbReference type="AlphaFoldDB" id="A0A1C2E9Z2"/>
<protein>
    <submittedName>
        <fullName evidence="2">Uncharacterized protein</fullName>
    </submittedName>
</protein>
<evidence type="ECO:0000313" key="2">
    <source>
        <dbReference type="EMBL" id="OCX23812.1"/>
    </source>
</evidence>
<evidence type="ECO:0000313" key="3">
    <source>
        <dbReference type="Proteomes" id="UP000094412"/>
    </source>
</evidence>
<accession>A0A1C2E9Z2</accession>
<comment type="caution">
    <text evidence="2">The sequence shown here is derived from an EMBL/GenBank/DDBJ whole genome shotgun (WGS) entry which is preliminary data.</text>
</comment>
<keyword evidence="1" id="KW-1133">Transmembrane helix</keyword>
<feature type="transmembrane region" description="Helical" evidence="1">
    <location>
        <begin position="84"/>
        <end position="102"/>
    </location>
</feature>
<reference evidence="2 3" key="1">
    <citation type="submission" date="2016-08" db="EMBL/GenBank/DDBJ databases">
        <title>Whole genome sequence of Mesorhizobium sp. strain UASWS1009 isolated from industrial sewage.</title>
        <authorList>
            <person name="Crovadore J."/>
            <person name="Calmin G."/>
            <person name="Chablais R."/>
            <person name="Cochard B."/>
            <person name="Lefort F."/>
        </authorList>
    </citation>
    <scope>NUCLEOTIDE SEQUENCE [LARGE SCALE GENOMIC DNA]</scope>
    <source>
        <strain evidence="2 3">UASWS1009</strain>
    </source>
</reference>
<dbReference type="EMBL" id="MDEO01000024">
    <property type="protein sequence ID" value="OCX23812.1"/>
    <property type="molecule type" value="Genomic_DNA"/>
</dbReference>
<proteinExistence type="predicted"/>
<organism evidence="2 3">
    <name type="scientific">Mesorhizobium hungaricum</name>
    <dbReference type="NCBI Taxonomy" id="1566387"/>
    <lineage>
        <taxon>Bacteria</taxon>
        <taxon>Pseudomonadati</taxon>
        <taxon>Pseudomonadota</taxon>
        <taxon>Alphaproteobacteria</taxon>
        <taxon>Hyphomicrobiales</taxon>
        <taxon>Phyllobacteriaceae</taxon>
        <taxon>Mesorhizobium</taxon>
    </lineage>
</organism>
<keyword evidence="3" id="KW-1185">Reference proteome</keyword>
<name>A0A1C2E9Z2_9HYPH</name>
<dbReference type="Proteomes" id="UP000094412">
    <property type="component" value="Unassembled WGS sequence"/>
</dbReference>
<sequence>MLSGVMRLTHAMIARLPFRTQQMFRDIAATGQTLRQQKPAAATWAELERPVRVRHAMASVRTALRRAVIAVVTIRAMAHRAADIPILVTIPTIAVLLAILVAA</sequence>
<evidence type="ECO:0000256" key="1">
    <source>
        <dbReference type="SAM" id="Phobius"/>
    </source>
</evidence>
<keyword evidence="1" id="KW-0472">Membrane</keyword>